<dbReference type="GO" id="GO:0006310">
    <property type="term" value="P:DNA recombination"/>
    <property type="evidence" value="ECO:0007669"/>
    <property type="project" value="TreeGrafter"/>
</dbReference>
<dbReference type="InterPro" id="IPR014001">
    <property type="entry name" value="Helicase_ATP-bd"/>
</dbReference>
<dbReference type="SMART" id="SM00487">
    <property type="entry name" value="DEXDc"/>
    <property type="match status" value="1"/>
</dbReference>
<feature type="coiled-coil region" evidence="4">
    <location>
        <begin position="417"/>
        <end position="444"/>
    </location>
</feature>
<dbReference type="InterPro" id="IPR001650">
    <property type="entry name" value="Helicase_C-like"/>
</dbReference>
<dbReference type="SUPFAM" id="SSF52540">
    <property type="entry name" value="P-loop containing nucleoside triphosphate hydrolases"/>
    <property type="match status" value="1"/>
</dbReference>
<dbReference type="OrthoDB" id="2077914at2"/>
<keyword evidence="4" id="KW-0175">Coiled coil</keyword>
<dbReference type="InterPro" id="IPR027417">
    <property type="entry name" value="P-loop_NTPase"/>
</dbReference>
<dbReference type="Pfam" id="PF04851">
    <property type="entry name" value="ResIII"/>
    <property type="match status" value="1"/>
</dbReference>
<evidence type="ECO:0000256" key="3">
    <source>
        <dbReference type="ARBA" id="ARBA00023125"/>
    </source>
</evidence>
<evidence type="ECO:0000256" key="1">
    <source>
        <dbReference type="ARBA" id="ARBA00022741"/>
    </source>
</evidence>
<dbReference type="Pfam" id="PF00271">
    <property type="entry name" value="Helicase_C"/>
    <property type="match status" value="1"/>
</dbReference>
<dbReference type="STRING" id="449659.IV66_GL000575"/>
<evidence type="ECO:0000259" key="5">
    <source>
        <dbReference type="PROSITE" id="PS51192"/>
    </source>
</evidence>
<gene>
    <name evidence="7" type="ORF">IV66_GL000575</name>
</gene>
<protein>
    <submittedName>
        <fullName evidence="7">ComF operon protein 1</fullName>
    </submittedName>
</protein>
<dbReference type="PROSITE" id="PS51194">
    <property type="entry name" value="HELICASE_CTER"/>
    <property type="match status" value="1"/>
</dbReference>
<evidence type="ECO:0000313" key="7">
    <source>
        <dbReference type="EMBL" id="KRN97441.1"/>
    </source>
</evidence>
<dbReference type="PANTHER" id="PTHR30580">
    <property type="entry name" value="PRIMOSOMAL PROTEIN N"/>
    <property type="match status" value="1"/>
</dbReference>
<dbReference type="RefSeq" id="WP_017868620.1">
    <property type="nucleotide sequence ID" value="NZ_BJYB01000009.1"/>
</dbReference>
<evidence type="ECO:0000256" key="2">
    <source>
        <dbReference type="ARBA" id="ARBA00022840"/>
    </source>
</evidence>
<dbReference type="GO" id="GO:0003677">
    <property type="term" value="F:DNA binding"/>
    <property type="evidence" value="ECO:0007669"/>
    <property type="project" value="UniProtKB-KW"/>
</dbReference>
<dbReference type="PATRIC" id="fig|449659.4.peg.580"/>
<feature type="domain" description="Helicase C-terminal" evidence="6">
    <location>
        <begin position="296"/>
        <end position="444"/>
    </location>
</feature>
<proteinExistence type="predicted"/>
<keyword evidence="8" id="KW-1185">Reference proteome</keyword>
<dbReference type="PANTHER" id="PTHR30580:SF1">
    <property type="entry name" value="COMF OPERON PROTEIN 1"/>
    <property type="match status" value="1"/>
</dbReference>
<reference evidence="7 8" key="1">
    <citation type="journal article" date="2015" name="Genome Announc.">
        <title>Expanding the biotechnology potential of lactobacilli through comparative genomics of 213 strains and associated genera.</title>
        <authorList>
            <person name="Sun Z."/>
            <person name="Harris H.M."/>
            <person name="McCann A."/>
            <person name="Guo C."/>
            <person name="Argimon S."/>
            <person name="Zhang W."/>
            <person name="Yang X."/>
            <person name="Jeffery I.B."/>
            <person name="Cooney J.C."/>
            <person name="Kagawa T.F."/>
            <person name="Liu W."/>
            <person name="Song Y."/>
            <person name="Salvetti E."/>
            <person name="Wrobel A."/>
            <person name="Rasinkangas P."/>
            <person name="Parkhill J."/>
            <person name="Rea M.C."/>
            <person name="O'Sullivan O."/>
            <person name="Ritari J."/>
            <person name="Douillard F.P."/>
            <person name="Paul Ross R."/>
            <person name="Yang R."/>
            <person name="Briner A.E."/>
            <person name="Felis G.E."/>
            <person name="de Vos W.M."/>
            <person name="Barrangou R."/>
            <person name="Klaenhammer T.R."/>
            <person name="Caufield P.W."/>
            <person name="Cui Y."/>
            <person name="Zhang H."/>
            <person name="O'Toole P.W."/>
        </authorList>
    </citation>
    <scope>NUCLEOTIDE SEQUENCE [LARGE SCALE GENOMIC DNA]</scope>
    <source>
        <strain evidence="7 8">NBRC 103219</strain>
    </source>
</reference>
<dbReference type="InterPro" id="IPR006935">
    <property type="entry name" value="Helicase/UvrB_N"/>
</dbReference>
<comment type="caution">
    <text evidence="7">The sequence shown here is derived from an EMBL/GenBank/DDBJ whole genome shotgun (WGS) entry which is preliminary data.</text>
</comment>
<sequence>MDKTELYGRLLLDTELTMELRRSLIDRAQPAVVQQGNYIECQRCLSKTRKEQAMLPNGTYYCPQCILLGRVSSTNQLYHLNEPNLFSKLTQTPLSWQGQLSPFQQNCSKKLIKALDRPGKYLMWAVTGAGKTEMLFPMLTKALLQKKRICLASPRVDVCNELYPRIVAAFRKITPVLLHGHSKQSYQYSQLTICTTHQLLRFQHAFDLLIIDEVDAFPFVNSQMLKKAAKRAMKISGTLVYLTATPTKNMLVRIKQNKLPVSYLPIRFHRKLLPVPQVWLLNHWQNKLARKKFPVKLTNCLRKWSKDALPFLVFVPNIELLKPVLQVLRSVLPKNVLGDSVYSADPQRITKVQAMRDHQLNYLVTTTILERGVTFPSLNVMILGADERTFSVSALVQIAGRVGRSQKRPYGDVIFICQDYVKNVKDAVQQIKDLNKKGDKLLNE</sequence>
<dbReference type="GO" id="GO:0016787">
    <property type="term" value="F:hydrolase activity"/>
    <property type="evidence" value="ECO:0007669"/>
    <property type="project" value="InterPro"/>
</dbReference>
<dbReference type="Gene3D" id="3.40.50.300">
    <property type="entry name" value="P-loop containing nucleotide triphosphate hydrolases"/>
    <property type="match status" value="2"/>
</dbReference>
<keyword evidence="2" id="KW-0067">ATP-binding</keyword>
<feature type="domain" description="Helicase ATP-binding" evidence="5">
    <location>
        <begin position="112"/>
        <end position="264"/>
    </location>
</feature>
<dbReference type="PROSITE" id="PS51192">
    <property type="entry name" value="HELICASE_ATP_BIND_1"/>
    <property type="match status" value="1"/>
</dbReference>
<dbReference type="GO" id="GO:0006302">
    <property type="term" value="P:double-strand break repair"/>
    <property type="evidence" value="ECO:0007669"/>
    <property type="project" value="TreeGrafter"/>
</dbReference>
<keyword evidence="1" id="KW-0547">Nucleotide-binding</keyword>
<dbReference type="AlphaFoldDB" id="A0A0R2L7M7"/>
<evidence type="ECO:0000313" key="8">
    <source>
        <dbReference type="Proteomes" id="UP000051886"/>
    </source>
</evidence>
<name>A0A0R2L7M7_9LACO</name>
<dbReference type="SMART" id="SM00490">
    <property type="entry name" value="HELICc"/>
    <property type="match status" value="1"/>
</dbReference>
<accession>A0A0R2L7M7</accession>
<evidence type="ECO:0000259" key="6">
    <source>
        <dbReference type="PROSITE" id="PS51194"/>
    </source>
</evidence>
<dbReference type="GO" id="GO:0006270">
    <property type="term" value="P:DNA replication initiation"/>
    <property type="evidence" value="ECO:0007669"/>
    <property type="project" value="TreeGrafter"/>
</dbReference>
<dbReference type="EMBL" id="JQCN01000061">
    <property type="protein sequence ID" value="KRN97441.1"/>
    <property type="molecule type" value="Genomic_DNA"/>
</dbReference>
<organism evidence="7 8">
    <name type="scientific">Ligilactobacillus pobuzihii</name>
    <dbReference type="NCBI Taxonomy" id="449659"/>
    <lineage>
        <taxon>Bacteria</taxon>
        <taxon>Bacillati</taxon>
        <taxon>Bacillota</taxon>
        <taxon>Bacilli</taxon>
        <taxon>Lactobacillales</taxon>
        <taxon>Lactobacillaceae</taxon>
        <taxon>Ligilactobacillus</taxon>
    </lineage>
</organism>
<keyword evidence="3" id="KW-0238">DNA-binding</keyword>
<dbReference type="Proteomes" id="UP000051886">
    <property type="component" value="Unassembled WGS sequence"/>
</dbReference>
<dbReference type="GO" id="GO:0043138">
    <property type="term" value="F:3'-5' DNA helicase activity"/>
    <property type="evidence" value="ECO:0007669"/>
    <property type="project" value="TreeGrafter"/>
</dbReference>
<dbReference type="CDD" id="cd17925">
    <property type="entry name" value="DEXDc_ComFA"/>
    <property type="match status" value="1"/>
</dbReference>
<dbReference type="GO" id="GO:0005524">
    <property type="term" value="F:ATP binding"/>
    <property type="evidence" value="ECO:0007669"/>
    <property type="project" value="UniProtKB-KW"/>
</dbReference>
<evidence type="ECO:0000256" key="4">
    <source>
        <dbReference type="SAM" id="Coils"/>
    </source>
</evidence>